<reference evidence="2 3" key="1">
    <citation type="submission" date="2017-03" db="EMBL/GenBank/DDBJ databases">
        <authorList>
            <person name="Afonso C.L."/>
            <person name="Miller P.J."/>
            <person name="Scott M.A."/>
            <person name="Spackman E."/>
            <person name="Goraichik I."/>
            <person name="Dimitrov K.M."/>
            <person name="Suarez D.L."/>
            <person name="Swayne D.E."/>
        </authorList>
    </citation>
    <scope>NUCLEOTIDE SEQUENCE [LARGE SCALE GENOMIC DNA]</scope>
    <source>
        <strain evidence="2 3">CECT 7023</strain>
    </source>
</reference>
<dbReference type="Proteomes" id="UP000193900">
    <property type="component" value="Unassembled WGS sequence"/>
</dbReference>
<dbReference type="Pfam" id="PF02538">
    <property type="entry name" value="Hydantoinase_B"/>
    <property type="match status" value="1"/>
</dbReference>
<name>A0A1Y5TLN7_9RHOB</name>
<evidence type="ECO:0000313" key="3">
    <source>
        <dbReference type="Proteomes" id="UP000193900"/>
    </source>
</evidence>
<accession>A0A1Y5TLN7</accession>
<dbReference type="EMBL" id="FWFZ01000019">
    <property type="protein sequence ID" value="SLN66987.1"/>
    <property type="molecule type" value="Genomic_DNA"/>
</dbReference>
<protein>
    <submittedName>
        <fullName evidence="2">Acetophenone carboxylase delta subunit</fullName>
        <ecNumber evidence="2">6.4.1.8</ecNumber>
    </submittedName>
</protein>
<organism evidence="2 3">
    <name type="scientific">Roseisalinus antarcticus</name>
    <dbReference type="NCBI Taxonomy" id="254357"/>
    <lineage>
        <taxon>Bacteria</taxon>
        <taxon>Pseudomonadati</taxon>
        <taxon>Pseudomonadota</taxon>
        <taxon>Alphaproteobacteria</taxon>
        <taxon>Rhodobacterales</taxon>
        <taxon>Roseobacteraceae</taxon>
        <taxon>Roseisalinus</taxon>
    </lineage>
</organism>
<evidence type="ECO:0000259" key="1">
    <source>
        <dbReference type="Pfam" id="PF02538"/>
    </source>
</evidence>
<dbReference type="OrthoDB" id="9761586at2"/>
<dbReference type="RefSeq" id="WP_085879997.1">
    <property type="nucleotide sequence ID" value="NZ_FWFZ01000019.1"/>
</dbReference>
<evidence type="ECO:0000313" key="2">
    <source>
        <dbReference type="EMBL" id="SLN66987.1"/>
    </source>
</evidence>
<dbReference type="AlphaFoldDB" id="A0A1Y5TLN7"/>
<dbReference type="GO" id="GO:0005829">
    <property type="term" value="C:cytosol"/>
    <property type="evidence" value="ECO:0007669"/>
    <property type="project" value="TreeGrafter"/>
</dbReference>
<dbReference type="EC" id="6.4.1.8" evidence="2"/>
<keyword evidence="2" id="KW-0436">Ligase</keyword>
<keyword evidence="3" id="KW-1185">Reference proteome</keyword>
<dbReference type="GO" id="GO:0006749">
    <property type="term" value="P:glutathione metabolic process"/>
    <property type="evidence" value="ECO:0007669"/>
    <property type="project" value="TreeGrafter"/>
</dbReference>
<sequence length="630" mass="69725">MPARIIETNPAPFSRVDVDLITLDIVENALRNARNEMDAVLFRTAMSPGIREQHDAFPMIANQEGKMVVGQFGSFLYGFINGYEGTIEDGDIFITNDPYSCNGAVSHLNDWLLMMPIFHEGKLVSWAAMFGHMTDVGGKVPGSLPTDAKMIYEEGVIVPPTKIYRGGEVQQDILNILLANTRMPEWNKSDFYAIIAALRLAERRVRENIDRFGADTYISAMWDMLDRNKVAMGAIIQMIIPEAKDGKKAEFHDWIDDDGMGNGPYKIACTLHREGEKAIFDFSASDPQSFSSINFLLNEEMFKMFFGAFTINLFDPQILFNDGFYDLVEVHIPEGCILKPKKPAALSCRTHMLGRIFDLMGGLLGQGAPDALNAAGFSDSPHFMYSGFDKGGEWYQLFQIGFGGVPGRPVGDGPDGHSMWPAFTNVPNEFLEAYFPLRIRTYATIPDSGGAGKHRGGNGITIAYELLEEGEVSIHDDRWLTYPWGVNGGEPGMRSTKTLVRKDGTTENIPSKCDRVKVMPGDILHFNTWGGGGWGDPLERETAAVLLDVKRHLVTIDGARRYGVVIKGGAVDESATAKLRKEMAAKRGGTELFNRGFGSIKELKARAEKETGFKPPVDPVFRAQFRTAAE</sequence>
<feature type="domain" description="Hydantoinase B/oxoprolinase" evidence="1">
    <location>
        <begin position="19"/>
        <end position="537"/>
    </location>
</feature>
<dbReference type="PANTHER" id="PTHR11365:SF23">
    <property type="entry name" value="HYPOTHETICAL 5-OXOPROLINASE (EUROFUNG)-RELATED"/>
    <property type="match status" value="1"/>
</dbReference>
<dbReference type="InterPro" id="IPR003692">
    <property type="entry name" value="Hydantoinase_B"/>
</dbReference>
<gene>
    <name evidence="2" type="primary">apc4_6</name>
    <name evidence="2" type="ORF">ROA7023_03198</name>
</gene>
<proteinExistence type="predicted"/>
<dbReference type="PANTHER" id="PTHR11365">
    <property type="entry name" value="5-OXOPROLINASE RELATED"/>
    <property type="match status" value="1"/>
</dbReference>
<dbReference type="InterPro" id="IPR045079">
    <property type="entry name" value="Oxoprolinase-like"/>
</dbReference>
<dbReference type="GO" id="GO:0017168">
    <property type="term" value="F:5-oxoprolinase (ATP-hydrolyzing) activity"/>
    <property type="evidence" value="ECO:0007669"/>
    <property type="project" value="TreeGrafter"/>
</dbReference>
<dbReference type="GO" id="GO:0016874">
    <property type="term" value="F:ligase activity"/>
    <property type="evidence" value="ECO:0007669"/>
    <property type="project" value="UniProtKB-KW"/>
</dbReference>